<dbReference type="SMART" id="SM00829">
    <property type="entry name" value="PKS_ER"/>
    <property type="match status" value="1"/>
</dbReference>
<dbReference type="GO" id="GO:0016491">
    <property type="term" value="F:oxidoreductase activity"/>
    <property type="evidence" value="ECO:0007669"/>
    <property type="project" value="UniProtKB-KW"/>
</dbReference>
<accession>A0A0R2LNS4</accession>
<dbReference type="OrthoDB" id="9792162at2"/>
<dbReference type="AlphaFoldDB" id="A0A0R2LNS4"/>
<dbReference type="InterPro" id="IPR013154">
    <property type="entry name" value="ADH-like_N"/>
</dbReference>
<protein>
    <submittedName>
        <fullName evidence="3">Oxidoreductase</fullName>
    </submittedName>
</protein>
<gene>
    <name evidence="3" type="ORF">IV57_GL000051</name>
</gene>
<dbReference type="SUPFAM" id="SSF51735">
    <property type="entry name" value="NAD(P)-binding Rossmann-fold domains"/>
    <property type="match status" value="1"/>
</dbReference>
<dbReference type="Proteomes" id="UP000051006">
    <property type="component" value="Unassembled WGS sequence"/>
</dbReference>
<dbReference type="InterPro" id="IPR011032">
    <property type="entry name" value="GroES-like_sf"/>
</dbReference>
<dbReference type="Pfam" id="PF08240">
    <property type="entry name" value="ADH_N"/>
    <property type="match status" value="1"/>
</dbReference>
<dbReference type="STRING" id="993692.IV57_GL000051"/>
<feature type="domain" description="Enoyl reductase (ER)" evidence="2">
    <location>
        <begin position="10"/>
        <end position="310"/>
    </location>
</feature>
<dbReference type="GO" id="GO:0008270">
    <property type="term" value="F:zinc ion binding"/>
    <property type="evidence" value="ECO:0007669"/>
    <property type="project" value="InterPro"/>
</dbReference>
<dbReference type="InterPro" id="IPR020843">
    <property type="entry name" value="ER"/>
</dbReference>
<dbReference type="CDD" id="cd05289">
    <property type="entry name" value="MDR_like_2"/>
    <property type="match status" value="1"/>
</dbReference>
<evidence type="ECO:0000313" key="4">
    <source>
        <dbReference type="Proteomes" id="UP000051006"/>
    </source>
</evidence>
<dbReference type="Gene3D" id="3.40.50.720">
    <property type="entry name" value="NAD(P)-binding Rossmann-like Domain"/>
    <property type="match status" value="1"/>
</dbReference>
<dbReference type="SUPFAM" id="SSF50129">
    <property type="entry name" value="GroES-like"/>
    <property type="match status" value="1"/>
</dbReference>
<name>A0A0R2LNS4_9LACO</name>
<keyword evidence="1" id="KW-0560">Oxidoreductase</keyword>
<evidence type="ECO:0000259" key="2">
    <source>
        <dbReference type="SMART" id="SM00829"/>
    </source>
</evidence>
<dbReference type="PATRIC" id="fig|993692.3.peg.50"/>
<dbReference type="PROSITE" id="PS01162">
    <property type="entry name" value="QOR_ZETA_CRYSTAL"/>
    <property type="match status" value="1"/>
</dbReference>
<evidence type="ECO:0000256" key="1">
    <source>
        <dbReference type="ARBA" id="ARBA00023002"/>
    </source>
</evidence>
<dbReference type="RefSeq" id="WP_057879477.1">
    <property type="nucleotide sequence ID" value="NZ_JQCF01000001.1"/>
</dbReference>
<dbReference type="PANTHER" id="PTHR11695:SF294">
    <property type="entry name" value="RETICULON-4-INTERACTING PROTEIN 1, MITOCHONDRIAL"/>
    <property type="match status" value="1"/>
</dbReference>
<dbReference type="Gene3D" id="3.90.180.10">
    <property type="entry name" value="Medium-chain alcohol dehydrogenases, catalytic domain"/>
    <property type="match status" value="1"/>
</dbReference>
<organism evidence="3 4">
    <name type="scientific">Companilactobacillus kimchiensis</name>
    <dbReference type="NCBI Taxonomy" id="993692"/>
    <lineage>
        <taxon>Bacteria</taxon>
        <taxon>Bacillati</taxon>
        <taxon>Bacillota</taxon>
        <taxon>Bacilli</taxon>
        <taxon>Lactobacillales</taxon>
        <taxon>Lactobacillaceae</taxon>
        <taxon>Companilactobacillus</taxon>
    </lineage>
</organism>
<sequence length="314" mass="34396">MKKIIVNSYGSVDVLREVDEPIPIPQETEIIVKTAATGVNDPDIAMRQSGPFITMPKKYRPKLPHMLGQDFSGVITQIGSEVTKFEVGDHVIGFSKNGTYGEFLVVDQNDPVAKVPKDLGLVPLGALYLEAATAWSAVIKDGKIKAGQKVLIHGGAGGVGTMAIQLARNAGAYVITTAQAKHYDYLKELGADEIIDYKTQDFTKLVNNVDLVVNLTGFKTLMYSYKVVKIGGRITSVNALPSKLMALYYKVKVKYSLGDLSQETLDSIVKMYSNGKLKVNVNRIYPFNLFSVKQAHLDFEKGSNQGKNVIVFDN</sequence>
<dbReference type="InterPro" id="IPR050700">
    <property type="entry name" value="YIM1/Zinc_Alcohol_DH_Fams"/>
</dbReference>
<keyword evidence="4" id="KW-1185">Reference proteome</keyword>
<comment type="caution">
    <text evidence="3">The sequence shown here is derived from an EMBL/GenBank/DDBJ whole genome shotgun (WGS) entry which is preliminary data.</text>
</comment>
<dbReference type="Pfam" id="PF13602">
    <property type="entry name" value="ADH_zinc_N_2"/>
    <property type="match status" value="1"/>
</dbReference>
<dbReference type="InterPro" id="IPR036291">
    <property type="entry name" value="NAD(P)-bd_dom_sf"/>
</dbReference>
<reference evidence="3 4" key="1">
    <citation type="journal article" date="2015" name="Genome Announc.">
        <title>Expanding the biotechnology potential of lactobacilli through comparative genomics of 213 strains and associated genera.</title>
        <authorList>
            <person name="Sun Z."/>
            <person name="Harris H.M."/>
            <person name="McCann A."/>
            <person name="Guo C."/>
            <person name="Argimon S."/>
            <person name="Zhang W."/>
            <person name="Yang X."/>
            <person name="Jeffery I.B."/>
            <person name="Cooney J.C."/>
            <person name="Kagawa T.F."/>
            <person name="Liu W."/>
            <person name="Song Y."/>
            <person name="Salvetti E."/>
            <person name="Wrobel A."/>
            <person name="Rasinkangas P."/>
            <person name="Parkhill J."/>
            <person name="Rea M.C."/>
            <person name="O'Sullivan O."/>
            <person name="Ritari J."/>
            <person name="Douillard F.P."/>
            <person name="Paul Ross R."/>
            <person name="Yang R."/>
            <person name="Briner A.E."/>
            <person name="Felis G.E."/>
            <person name="de Vos W.M."/>
            <person name="Barrangou R."/>
            <person name="Klaenhammer T.R."/>
            <person name="Caufield P.W."/>
            <person name="Cui Y."/>
            <person name="Zhang H."/>
            <person name="O'Toole P.W."/>
        </authorList>
    </citation>
    <scope>NUCLEOTIDE SEQUENCE [LARGE SCALE GENOMIC DNA]</scope>
    <source>
        <strain evidence="3 4">DSM 24716</strain>
    </source>
</reference>
<dbReference type="EMBL" id="JQCF01000001">
    <property type="protein sequence ID" value="KRO00733.1"/>
    <property type="molecule type" value="Genomic_DNA"/>
</dbReference>
<dbReference type="PANTHER" id="PTHR11695">
    <property type="entry name" value="ALCOHOL DEHYDROGENASE RELATED"/>
    <property type="match status" value="1"/>
</dbReference>
<dbReference type="InterPro" id="IPR002364">
    <property type="entry name" value="Quin_OxRdtase/zeta-crystal_CS"/>
</dbReference>
<evidence type="ECO:0000313" key="3">
    <source>
        <dbReference type="EMBL" id="KRO00733.1"/>
    </source>
</evidence>
<proteinExistence type="predicted"/>